<dbReference type="Pfam" id="PF07592">
    <property type="entry name" value="DDE_Tnp_ISAZ013"/>
    <property type="match status" value="1"/>
</dbReference>
<proteinExistence type="predicted"/>
<protein>
    <submittedName>
        <fullName evidence="1">Uncharacterized protein</fullName>
    </submittedName>
</protein>
<organism evidence="1">
    <name type="scientific">mine drainage metagenome</name>
    <dbReference type="NCBI Taxonomy" id="410659"/>
    <lineage>
        <taxon>unclassified sequences</taxon>
        <taxon>metagenomes</taxon>
        <taxon>ecological metagenomes</taxon>
    </lineage>
</organism>
<dbReference type="AlphaFoldDB" id="T1BYP9"/>
<dbReference type="EMBL" id="AUZY01001443">
    <property type="protein sequence ID" value="EQD74852.1"/>
    <property type="molecule type" value="Genomic_DNA"/>
</dbReference>
<name>T1BYP9_9ZZZZ</name>
<evidence type="ECO:0000313" key="1">
    <source>
        <dbReference type="EMBL" id="EQD74852.1"/>
    </source>
</evidence>
<sequence>MDENTAGDNMSLLRWSNKSTYRIADELKLTGHKIDPDTVGRMLKE</sequence>
<feature type="non-terminal residue" evidence="1">
    <location>
        <position position="45"/>
    </location>
</feature>
<reference evidence="1" key="2">
    <citation type="journal article" date="2014" name="ISME J.">
        <title>Microbial stratification in low pH oxic and suboxic macroscopic growths along an acid mine drainage.</title>
        <authorList>
            <person name="Mendez-Garcia C."/>
            <person name="Mesa V."/>
            <person name="Sprenger R.R."/>
            <person name="Richter M."/>
            <person name="Diez M.S."/>
            <person name="Solano J."/>
            <person name="Bargiela R."/>
            <person name="Golyshina O.V."/>
            <person name="Manteca A."/>
            <person name="Ramos J.L."/>
            <person name="Gallego J.R."/>
            <person name="Llorente I."/>
            <person name="Martins Dos Santos V.A."/>
            <person name="Jensen O.N."/>
            <person name="Pelaez A.I."/>
            <person name="Sanchez J."/>
            <person name="Ferrer M."/>
        </authorList>
    </citation>
    <scope>NUCLEOTIDE SEQUENCE</scope>
</reference>
<reference evidence="1" key="1">
    <citation type="submission" date="2013-08" db="EMBL/GenBank/DDBJ databases">
        <authorList>
            <person name="Mendez C."/>
            <person name="Richter M."/>
            <person name="Ferrer M."/>
            <person name="Sanchez J."/>
        </authorList>
    </citation>
    <scope>NUCLEOTIDE SEQUENCE</scope>
</reference>
<comment type="caution">
    <text evidence="1">The sequence shown here is derived from an EMBL/GenBank/DDBJ whole genome shotgun (WGS) entry which is preliminary data.</text>
</comment>
<accession>T1BYP9</accession>
<dbReference type="InterPro" id="IPR011518">
    <property type="entry name" value="Transposase_36"/>
</dbReference>
<gene>
    <name evidence="1" type="ORF">B1B_02435</name>
</gene>